<keyword evidence="3" id="KW-1185">Reference proteome</keyword>
<dbReference type="SUPFAM" id="SSF53756">
    <property type="entry name" value="UDP-Glycosyltransferase/glycogen phosphorylase"/>
    <property type="match status" value="1"/>
</dbReference>
<evidence type="ECO:0000259" key="1">
    <source>
        <dbReference type="Pfam" id="PF13439"/>
    </source>
</evidence>
<protein>
    <recommendedName>
        <fullName evidence="1">Glycosyltransferase subfamily 4-like N-terminal domain-containing protein</fullName>
    </recommendedName>
</protein>
<proteinExistence type="predicted"/>
<feature type="domain" description="Glycosyltransferase subfamily 4-like N-terminal" evidence="1">
    <location>
        <begin position="17"/>
        <end position="206"/>
    </location>
</feature>
<evidence type="ECO:0000313" key="3">
    <source>
        <dbReference type="Proteomes" id="UP000270856"/>
    </source>
</evidence>
<evidence type="ECO:0000313" key="2">
    <source>
        <dbReference type="EMBL" id="RPD91724.1"/>
    </source>
</evidence>
<dbReference type="Gene3D" id="3.40.50.2000">
    <property type="entry name" value="Glycogen Phosphorylase B"/>
    <property type="match status" value="1"/>
</dbReference>
<reference evidence="2 3" key="1">
    <citation type="submission" date="2018-11" db="EMBL/GenBank/DDBJ databases">
        <title>Aureibaculum marinum gen. nov., sp. nov., a member of the family Flavobacteriaceae isolated from the Bohai Sea.</title>
        <authorList>
            <person name="Ji X."/>
        </authorList>
    </citation>
    <scope>NUCLEOTIDE SEQUENCE [LARGE SCALE GENOMIC DNA]</scope>
    <source>
        <strain evidence="2 3">BH-SD17</strain>
    </source>
</reference>
<comment type="caution">
    <text evidence="2">The sequence shown here is derived from an EMBL/GenBank/DDBJ whole genome shotgun (WGS) entry which is preliminary data.</text>
</comment>
<accession>A0A3N4N5Y2</accession>
<dbReference type="GO" id="GO:0016757">
    <property type="term" value="F:glycosyltransferase activity"/>
    <property type="evidence" value="ECO:0007669"/>
    <property type="project" value="UniProtKB-ARBA"/>
</dbReference>
<name>A0A3N4N5Y2_9FLAO</name>
<dbReference type="OrthoDB" id="9811902at2"/>
<dbReference type="Proteomes" id="UP000270856">
    <property type="component" value="Unassembled WGS sequence"/>
</dbReference>
<dbReference type="Pfam" id="PF13439">
    <property type="entry name" value="Glyco_transf_4"/>
    <property type="match status" value="1"/>
</dbReference>
<gene>
    <name evidence="2" type="ORF">EGM88_14390</name>
</gene>
<dbReference type="EMBL" id="RPFJ01000051">
    <property type="protein sequence ID" value="RPD91724.1"/>
    <property type="molecule type" value="Genomic_DNA"/>
</dbReference>
<organism evidence="2 3">
    <name type="scientific">Aureibaculum marinum</name>
    <dbReference type="NCBI Taxonomy" id="2487930"/>
    <lineage>
        <taxon>Bacteria</taxon>
        <taxon>Pseudomonadati</taxon>
        <taxon>Bacteroidota</taxon>
        <taxon>Flavobacteriia</taxon>
        <taxon>Flavobacteriales</taxon>
        <taxon>Flavobacteriaceae</taxon>
        <taxon>Aureibaculum</taxon>
    </lineage>
</organism>
<dbReference type="InterPro" id="IPR028098">
    <property type="entry name" value="Glyco_trans_4-like_N"/>
</dbReference>
<dbReference type="AlphaFoldDB" id="A0A3N4N5Y2"/>
<sequence>MSKKILIISRAYPPAGGGGVQRIVKFSIYLQEMGWDVTVCSIKGENYSWIDEARLKEISDIKTIRLKEKPYKGTLLNKVINKFRFYDYYYKWAKDVIKHFKNKKEFDYDYVLTSGPPHSVHKIGLELKKKFNFFLVTDFRDPFTLGAFYHPITPLHKFYQKKFEQIIYDKSDLIITNTNVNKKEVLRYFSIKDDGKLKTIYNGYDSKDLQLHGVKPNFDKEKINLLYLGGLRGDRVDGYFYKTIKKAIEINPLLFQKVKVNLVGDLSRKGNMIEELNLVQLFNFYDALPYNRVGDYLLESDGCITWQSPDKGYNGTIAGKVFDYFGMEKPIFSLGQPEGELNDLINNFEIGIHSDVNNIETAAMDFIRFVNNIDKYSLSYRKMEKSKFNFFNRKQQALQLNNYLLNIN</sequence>
<dbReference type="RefSeq" id="WP_123899112.1">
    <property type="nucleotide sequence ID" value="NZ_RPFJ01000051.1"/>
</dbReference>